<dbReference type="NCBIfam" id="TIGR03696">
    <property type="entry name" value="Rhs_assc_core"/>
    <property type="match status" value="1"/>
</dbReference>
<feature type="region of interest" description="Disordered" evidence="1">
    <location>
        <begin position="264"/>
        <end position="304"/>
    </location>
</feature>
<dbReference type="InterPro" id="IPR021964">
    <property type="entry name" value="Colicin_E5_C"/>
</dbReference>
<evidence type="ECO:0000256" key="1">
    <source>
        <dbReference type="SAM" id="MobiDB-lite"/>
    </source>
</evidence>
<dbReference type="InterPro" id="IPR038233">
    <property type="entry name" value="Colicin_D/E5_nuclease"/>
</dbReference>
<sequence>MTFGKPQYNNSYAYNAEDYNPNLEVQYLRARYYDVERGNFLTEDTYLGKLTDPLTLNRYNYVKSSAPNYVDPSGHKKQSWTETADQAKKNWQEYNKMPVQDYDSGPDYGSKNKELLEELDKKLSTARTKLKKLMDAAEEKGRSVIGYCSDYKAGMDAGRKIAEAEYHNWELTLLFGKNAYKRDDYFWDTDLQEIYDQARNATNNKDAFSAGFTAGQTMFTIEILSLIVGALESGGSSSGGQQVVLPGVGEVTIPGDAAGSVAGVLPPGSILRDQENNKESEEEGKGGSGAKGDQIVFGSDTKSATKLNNQMTKRGWTESTVRDTVSNPYTKRVSVNKATGNSATVYYNKSGGYVIIDDVTNAIVQVSDNINPSTWAPDPSIVDPYLPDAPK</sequence>
<dbReference type="GO" id="GO:0004540">
    <property type="term" value="F:RNA nuclease activity"/>
    <property type="evidence" value="ECO:0007669"/>
    <property type="project" value="InterPro"/>
</dbReference>
<dbReference type="AlphaFoldDB" id="A0AB35IG92"/>
<dbReference type="InterPro" id="IPR038234">
    <property type="entry name" value="Colicin_E5_C_sf"/>
</dbReference>
<dbReference type="Proteomes" id="UP001300871">
    <property type="component" value="Unassembled WGS sequence"/>
</dbReference>
<comment type="caution">
    <text evidence="3">The sequence shown here is derived from an EMBL/GenBank/DDBJ whole genome shotgun (WGS) entry which is preliminary data.</text>
</comment>
<dbReference type="EMBL" id="JAQLGM010000096">
    <property type="protein sequence ID" value="MDB2002834.1"/>
    <property type="molecule type" value="Genomic_DNA"/>
</dbReference>
<feature type="domain" description="Colicin E5 ribonuclease" evidence="2">
    <location>
        <begin position="300"/>
        <end position="379"/>
    </location>
</feature>
<evidence type="ECO:0000313" key="4">
    <source>
        <dbReference type="Proteomes" id="UP001300871"/>
    </source>
</evidence>
<dbReference type="Pfam" id="PF12106">
    <property type="entry name" value="Colicin_E5"/>
    <property type="match status" value="1"/>
</dbReference>
<gene>
    <name evidence="3" type="ORF">PM006_21750</name>
</gene>
<accession>A0AB35IG92</accession>
<dbReference type="Gene3D" id="3.30.2310.30">
    <property type="match status" value="1"/>
</dbReference>
<feature type="compositionally biased region" description="Basic and acidic residues" evidence="1">
    <location>
        <begin position="272"/>
        <end position="285"/>
    </location>
</feature>
<reference evidence="3" key="1">
    <citation type="submission" date="2023-01" db="EMBL/GenBank/DDBJ databases">
        <title>Human gut microbiome strain richness.</title>
        <authorList>
            <person name="Chen-Liaw A."/>
        </authorList>
    </citation>
    <scope>NUCLEOTIDE SEQUENCE</scope>
    <source>
        <strain evidence="3">B1_m1001713B170214d0_201011</strain>
    </source>
</reference>
<name>A0AB35IG92_CLOSY</name>
<dbReference type="Gene3D" id="2.180.10.10">
    <property type="entry name" value="RHS repeat-associated core"/>
    <property type="match status" value="1"/>
</dbReference>
<proteinExistence type="predicted"/>
<organism evidence="3 4">
    <name type="scientific">Clostridium symbiosum</name>
    <name type="common">Bacteroides symbiosus</name>
    <dbReference type="NCBI Taxonomy" id="1512"/>
    <lineage>
        <taxon>Bacteria</taxon>
        <taxon>Bacillati</taxon>
        <taxon>Bacillota</taxon>
        <taxon>Clostridia</taxon>
        <taxon>Lachnospirales</taxon>
        <taxon>Lachnospiraceae</taxon>
        <taxon>Otoolea</taxon>
    </lineage>
</organism>
<evidence type="ECO:0000259" key="2">
    <source>
        <dbReference type="Pfam" id="PF12106"/>
    </source>
</evidence>
<dbReference type="InterPro" id="IPR022385">
    <property type="entry name" value="Rhs_assc_core"/>
</dbReference>
<protein>
    <submittedName>
        <fullName evidence="3">Colicin E5-related ribonuclease</fullName>
    </submittedName>
</protein>
<dbReference type="SUPFAM" id="SSF102824">
    <property type="entry name" value="Colicin D/E5 nuclease domain"/>
    <property type="match status" value="1"/>
</dbReference>
<evidence type="ECO:0000313" key="3">
    <source>
        <dbReference type="EMBL" id="MDB2002834.1"/>
    </source>
</evidence>